<dbReference type="RefSeq" id="WP_369726288.1">
    <property type="nucleotide sequence ID" value="NZ_CP165734.1"/>
</dbReference>
<gene>
    <name evidence="3" type="ORF">AB8Z38_17745</name>
</gene>
<dbReference type="PANTHER" id="PTHR30006:SF2">
    <property type="entry name" value="ABC TRANSPORTER SUBSTRATE-BINDING PROTEIN"/>
    <property type="match status" value="1"/>
</dbReference>
<dbReference type="AlphaFoldDB" id="A0AB39XTZ6"/>
<dbReference type="GO" id="GO:0030975">
    <property type="term" value="F:thiamine binding"/>
    <property type="evidence" value="ECO:0007669"/>
    <property type="project" value="TreeGrafter"/>
</dbReference>
<organism evidence="3">
    <name type="scientific">Bradyrhizobium sp. LLZ17</name>
    <dbReference type="NCBI Taxonomy" id="3239388"/>
    <lineage>
        <taxon>Bacteria</taxon>
        <taxon>Pseudomonadati</taxon>
        <taxon>Pseudomonadota</taxon>
        <taxon>Alphaproteobacteria</taxon>
        <taxon>Hyphomicrobiales</taxon>
        <taxon>Nitrobacteraceae</taxon>
        <taxon>Bradyrhizobium</taxon>
    </lineage>
</organism>
<keyword evidence="2" id="KW-0574">Periplasm</keyword>
<dbReference type="Gene3D" id="3.40.190.10">
    <property type="entry name" value="Periplasmic binding protein-like II"/>
    <property type="match status" value="2"/>
</dbReference>
<sequence>MGKAKSTSFADDQVRCAGASGVDSVQTITASEWGGVHIESIKKIADEQSDVDINWQTIAGAINILPKIRAAWPQPGIDLVAGYEASFQEIARQNWAEPVTAANVPNIVDVPEKLLMKDSGGNIINIPRTITATLWFCRQDIMPFEITQLDDLLDPRLKGKICFPALTINSGLQLLSLALYQGGDERNIEPAWEFIKKLARSGNIGRVAKSGSEVVNTISSGESCLTFECGTHAIELARKFKIRYLIKMDPQKTGFWTYLAHHGWCVLKGGNTDAAFKFANFVIGPERNAEFNQLVGGIPANIKSKVSDEAKLLAFNNEEIERYTYIPDWSYLTEQSGAWLDRWEQEVAPLL</sequence>
<keyword evidence="1" id="KW-0732">Signal</keyword>
<reference evidence="3" key="1">
    <citation type="submission" date="2024-08" db="EMBL/GenBank/DDBJ databases">
        <authorList>
            <person name="Chaddad Z."/>
            <person name="Lamrabet M."/>
            <person name="Bouhnik O."/>
            <person name="Alami S."/>
            <person name="Wipf D."/>
            <person name="Courty P.E."/>
            <person name="Missbah El Idrissi M."/>
        </authorList>
    </citation>
    <scope>NUCLEOTIDE SEQUENCE</scope>
    <source>
        <strain evidence="3">LLZ17</strain>
    </source>
</reference>
<dbReference type="GO" id="GO:0030976">
    <property type="term" value="F:thiamine pyrophosphate binding"/>
    <property type="evidence" value="ECO:0007669"/>
    <property type="project" value="TreeGrafter"/>
</dbReference>
<protein>
    <submittedName>
        <fullName evidence="3">Extracellular solute-binding protein</fullName>
    </submittedName>
</protein>
<dbReference type="Pfam" id="PF13416">
    <property type="entry name" value="SBP_bac_8"/>
    <property type="match status" value="1"/>
</dbReference>
<name>A0AB39XTZ6_9BRAD</name>
<dbReference type="EMBL" id="CP165734">
    <property type="protein sequence ID" value="XDV60946.1"/>
    <property type="molecule type" value="Genomic_DNA"/>
</dbReference>
<evidence type="ECO:0000256" key="1">
    <source>
        <dbReference type="ARBA" id="ARBA00022729"/>
    </source>
</evidence>
<evidence type="ECO:0000256" key="2">
    <source>
        <dbReference type="ARBA" id="ARBA00022764"/>
    </source>
</evidence>
<dbReference type="GO" id="GO:0015888">
    <property type="term" value="P:thiamine transport"/>
    <property type="evidence" value="ECO:0007669"/>
    <property type="project" value="TreeGrafter"/>
</dbReference>
<accession>A0AB39XTZ6</accession>
<evidence type="ECO:0000313" key="3">
    <source>
        <dbReference type="EMBL" id="XDV60946.1"/>
    </source>
</evidence>
<proteinExistence type="predicted"/>
<dbReference type="GO" id="GO:0030288">
    <property type="term" value="C:outer membrane-bounded periplasmic space"/>
    <property type="evidence" value="ECO:0007669"/>
    <property type="project" value="TreeGrafter"/>
</dbReference>
<dbReference type="PANTHER" id="PTHR30006">
    <property type="entry name" value="THIAMINE-BINDING PERIPLASMIC PROTEIN-RELATED"/>
    <property type="match status" value="1"/>
</dbReference>
<dbReference type="SUPFAM" id="SSF53850">
    <property type="entry name" value="Periplasmic binding protein-like II"/>
    <property type="match status" value="1"/>
</dbReference>
<dbReference type="InterPro" id="IPR006059">
    <property type="entry name" value="SBP"/>
</dbReference>